<dbReference type="Proteomes" id="UP000317369">
    <property type="component" value="Chromosome"/>
</dbReference>
<dbReference type="GO" id="GO:0006412">
    <property type="term" value="P:translation"/>
    <property type="evidence" value="ECO:0007669"/>
    <property type="project" value="UniProtKB-UniRule"/>
</dbReference>
<dbReference type="Gene3D" id="3.30.70.1730">
    <property type="match status" value="1"/>
</dbReference>
<dbReference type="CDD" id="cd05797">
    <property type="entry name" value="Ribosomal_L10"/>
    <property type="match status" value="1"/>
</dbReference>
<dbReference type="Pfam" id="PF00466">
    <property type="entry name" value="Ribosomal_L10"/>
    <property type="match status" value="1"/>
</dbReference>
<dbReference type="InterPro" id="IPR047865">
    <property type="entry name" value="Ribosomal_uL10_bac_type"/>
</dbReference>
<evidence type="ECO:0000256" key="4">
    <source>
        <dbReference type="ARBA" id="ARBA00023274"/>
    </source>
</evidence>
<evidence type="ECO:0000256" key="1">
    <source>
        <dbReference type="ARBA" id="ARBA00002633"/>
    </source>
</evidence>
<keyword evidence="4 6" id="KW-0687">Ribonucleoprotein</keyword>
<keyword evidence="3 6" id="KW-0689">Ribosomal protein</keyword>
<comment type="function">
    <text evidence="1 6">Forms part of the ribosomal stalk, playing a central role in the interaction of the ribosome with GTP-bound translation factors.</text>
</comment>
<proteinExistence type="inferred from homology"/>
<gene>
    <name evidence="6 7" type="primary">rplJ</name>
    <name evidence="7" type="ORF">KS4_19430</name>
</gene>
<dbReference type="GO" id="GO:1990904">
    <property type="term" value="C:ribonucleoprotein complex"/>
    <property type="evidence" value="ECO:0007669"/>
    <property type="project" value="UniProtKB-KW"/>
</dbReference>
<evidence type="ECO:0000313" key="8">
    <source>
        <dbReference type="Proteomes" id="UP000317369"/>
    </source>
</evidence>
<dbReference type="HAMAP" id="MF_00362">
    <property type="entry name" value="Ribosomal_uL10"/>
    <property type="match status" value="1"/>
</dbReference>
<sequence length="183" mass="19965">MSKPVKNLIKESYKKRFDGLTGAVVVDIRGIESNDNNRMRSGLREKQMRVSVVKNTLAKAVFEGTDMSLADEVIDGPSALVFPTDESVSVVNVARELITWSKELEAFEFKGAVMEGIVFGADEIDKLSKYPTREEAHAKAVQLILSPAQTLVGAIKSPASNIASILKTIEEKLEKGEEIAKVG</sequence>
<evidence type="ECO:0000256" key="2">
    <source>
        <dbReference type="ARBA" id="ARBA00008889"/>
    </source>
</evidence>
<dbReference type="SUPFAM" id="SSF160369">
    <property type="entry name" value="Ribosomal protein L10-like"/>
    <property type="match status" value="1"/>
</dbReference>
<evidence type="ECO:0000256" key="6">
    <source>
        <dbReference type="HAMAP-Rule" id="MF_00362"/>
    </source>
</evidence>
<dbReference type="OrthoDB" id="278380at2"/>
<keyword evidence="8" id="KW-1185">Reference proteome</keyword>
<dbReference type="GO" id="GO:0005840">
    <property type="term" value="C:ribosome"/>
    <property type="evidence" value="ECO:0007669"/>
    <property type="project" value="UniProtKB-KW"/>
</dbReference>
<dbReference type="KEGG" id="pcor:KS4_19430"/>
<organism evidence="7 8">
    <name type="scientific">Poriferisphaera corsica</name>
    <dbReference type="NCBI Taxonomy" id="2528020"/>
    <lineage>
        <taxon>Bacteria</taxon>
        <taxon>Pseudomonadati</taxon>
        <taxon>Planctomycetota</taxon>
        <taxon>Phycisphaerae</taxon>
        <taxon>Phycisphaerales</taxon>
        <taxon>Phycisphaeraceae</taxon>
        <taxon>Poriferisphaera</taxon>
    </lineage>
</organism>
<dbReference type="InterPro" id="IPR001790">
    <property type="entry name" value="Ribosomal_uL10"/>
</dbReference>
<name>A0A517YUI9_9BACT</name>
<evidence type="ECO:0000256" key="3">
    <source>
        <dbReference type="ARBA" id="ARBA00022980"/>
    </source>
</evidence>
<dbReference type="GO" id="GO:0070180">
    <property type="term" value="F:large ribosomal subunit rRNA binding"/>
    <property type="evidence" value="ECO:0007669"/>
    <property type="project" value="UniProtKB-UniRule"/>
</dbReference>
<keyword evidence="6" id="KW-0694">RNA-binding</keyword>
<dbReference type="EMBL" id="CP036425">
    <property type="protein sequence ID" value="QDU33884.1"/>
    <property type="molecule type" value="Genomic_DNA"/>
</dbReference>
<dbReference type="AlphaFoldDB" id="A0A517YUI9"/>
<comment type="subunit">
    <text evidence="6">Part of the ribosomal stalk of the 50S ribosomal subunit. The N-terminus interacts with L11 and the large rRNA to form the base of the stalk. The C-terminus forms an elongated spine to which L12 dimers bind in a sequential fashion forming a multimeric L10(L12)X complex.</text>
</comment>
<accession>A0A517YUI9</accession>
<dbReference type="Gene3D" id="6.10.250.290">
    <property type="match status" value="1"/>
</dbReference>
<evidence type="ECO:0000313" key="7">
    <source>
        <dbReference type="EMBL" id="QDU33884.1"/>
    </source>
</evidence>
<reference evidence="7 8" key="1">
    <citation type="submission" date="2019-02" db="EMBL/GenBank/DDBJ databases">
        <title>Deep-cultivation of Planctomycetes and their phenomic and genomic characterization uncovers novel biology.</title>
        <authorList>
            <person name="Wiegand S."/>
            <person name="Jogler M."/>
            <person name="Boedeker C."/>
            <person name="Pinto D."/>
            <person name="Vollmers J."/>
            <person name="Rivas-Marin E."/>
            <person name="Kohn T."/>
            <person name="Peeters S.H."/>
            <person name="Heuer A."/>
            <person name="Rast P."/>
            <person name="Oberbeckmann S."/>
            <person name="Bunk B."/>
            <person name="Jeske O."/>
            <person name="Meyerdierks A."/>
            <person name="Storesund J.E."/>
            <person name="Kallscheuer N."/>
            <person name="Luecker S."/>
            <person name="Lage O.M."/>
            <person name="Pohl T."/>
            <person name="Merkel B.J."/>
            <person name="Hornburger P."/>
            <person name="Mueller R.-W."/>
            <person name="Bruemmer F."/>
            <person name="Labrenz M."/>
            <person name="Spormann A.M."/>
            <person name="Op den Camp H."/>
            <person name="Overmann J."/>
            <person name="Amann R."/>
            <person name="Jetten M.S.M."/>
            <person name="Mascher T."/>
            <person name="Medema M.H."/>
            <person name="Devos D.P."/>
            <person name="Kaster A.-K."/>
            <person name="Ovreas L."/>
            <person name="Rohde M."/>
            <person name="Galperin M.Y."/>
            <person name="Jogler C."/>
        </authorList>
    </citation>
    <scope>NUCLEOTIDE SEQUENCE [LARGE SCALE GENOMIC DNA]</scope>
    <source>
        <strain evidence="7 8">KS4</strain>
    </source>
</reference>
<dbReference type="InterPro" id="IPR043141">
    <property type="entry name" value="Ribosomal_uL10-like_sf"/>
</dbReference>
<dbReference type="NCBIfam" id="NF000955">
    <property type="entry name" value="PRK00099.1-1"/>
    <property type="match status" value="1"/>
</dbReference>
<dbReference type="InterPro" id="IPR022973">
    <property type="entry name" value="Ribosomal_uL10_bac"/>
</dbReference>
<dbReference type="PANTHER" id="PTHR11560">
    <property type="entry name" value="39S RIBOSOMAL PROTEIN L10, MITOCHONDRIAL"/>
    <property type="match status" value="1"/>
</dbReference>
<protein>
    <recommendedName>
        <fullName evidence="5 6">Large ribosomal subunit protein uL10</fullName>
    </recommendedName>
</protein>
<comment type="similarity">
    <text evidence="2 6">Belongs to the universal ribosomal protein uL10 family.</text>
</comment>
<dbReference type="RefSeq" id="WP_145077290.1">
    <property type="nucleotide sequence ID" value="NZ_CP036425.1"/>
</dbReference>
<keyword evidence="6" id="KW-0699">rRNA-binding</keyword>
<evidence type="ECO:0000256" key="5">
    <source>
        <dbReference type="ARBA" id="ARBA00035202"/>
    </source>
</evidence>